<dbReference type="InterPro" id="IPR036653">
    <property type="entry name" value="CinA-like_C"/>
</dbReference>
<dbReference type="Gene3D" id="3.90.950.20">
    <property type="entry name" value="CinA-like"/>
    <property type="match status" value="1"/>
</dbReference>
<feature type="domain" description="CinA C-terminal" evidence="1">
    <location>
        <begin position="7"/>
        <end position="156"/>
    </location>
</feature>
<evidence type="ECO:0000313" key="2">
    <source>
        <dbReference type="EMBL" id="MBP0493864.1"/>
    </source>
</evidence>
<proteinExistence type="predicted"/>
<dbReference type="Pfam" id="PF02464">
    <property type="entry name" value="CinA"/>
    <property type="match status" value="1"/>
</dbReference>
<dbReference type="NCBIfam" id="TIGR00199">
    <property type="entry name" value="PncC_domain"/>
    <property type="match status" value="1"/>
</dbReference>
<sequence>MSAAGAAARVGALLAARGERVAVAESSAGGLVSARLLGVAGASAYFLGGGVVYTAAARQGLLGISPEDLAGMRPSTEAYAALMAERVRQRLGADWGLAETGATGPSGNRYGDAAGHACLAVAGPISLVRTLETGSPDREANMEAFAEAALLLLESALSR</sequence>
<dbReference type="SUPFAM" id="SSF142433">
    <property type="entry name" value="CinA-like"/>
    <property type="match status" value="1"/>
</dbReference>
<reference evidence="2" key="1">
    <citation type="submission" date="2021-03" db="EMBL/GenBank/DDBJ databases">
        <authorList>
            <person name="So Y."/>
        </authorList>
    </citation>
    <scope>NUCLEOTIDE SEQUENCE</scope>
    <source>
        <strain evidence="2">SG15</strain>
    </source>
</reference>
<dbReference type="Proteomes" id="UP000677537">
    <property type="component" value="Unassembled WGS sequence"/>
</dbReference>
<accession>A0A940MUV5</accession>
<organism evidence="2 3">
    <name type="scientific">Roseomonas indoligenes</name>
    <dbReference type="NCBI Taxonomy" id="2820811"/>
    <lineage>
        <taxon>Bacteria</taxon>
        <taxon>Pseudomonadati</taxon>
        <taxon>Pseudomonadota</taxon>
        <taxon>Alphaproteobacteria</taxon>
        <taxon>Acetobacterales</taxon>
        <taxon>Roseomonadaceae</taxon>
        <taxon>Roseomonas</taxon>
    </lineage>
</organism>
<dbReference type="AlphaFoldDB" id="A0A940MUV5"/>
<gene>
    <name evidence="2" type="ORF">J5Y10_13840</name>
</gene>
<dbReference type="InterPro" id="IPR008136">
    <property type="entry name" value="CinA_C"/>
</dbReference>
<protein>
    <submittedName>
        <fullName evidence="2">CinA family protein</fullName>
    </submittedName>
</protein>
<evidence type="ECO:0000259" key="1">
    <source>
        <dbReference type="Pfam" id="PF02464"/>
    </source>
</evidence>
<dbReference type="EMBL" id="JAGIZA010000007">
    <property type="protein sequence ID" value="MBP0493864.1"/>
    <property type="molecule type" value="Genomic_DNA"/>
</dbReference>
<keyword evidence="3" id="KW-1185">Reference proteome</keyword>
<comment type="caution">
    <text evidence="2">The sequence shown here is derived from an EMBL/GenBank/DDBJ whole genome shotgun (WGS) entry which is preliminary data.</text>
</comment>
<dbReference type="RefSeq" id="WP_209374511.1">
    <property type="nucleotide sequence ID" value="NZ_JAGIZA010000007.1"/>
</dbReference>
<evidence type="ECO:0000313" key="3">
    <source>
        <dbReference type="Proteomes" id="UP000677537"/>
    </source>
</evidence>
<name>A0A940MUV5_9PROT</name>